<name>A0A1H7MSS5_STRJI</name>
<feature type="signal peptide" evidence="1">
    <location>
        <begin position="1"/>
        <end position="27"/>
    </location>
</feature>
<proteinExistence type="predicted"/>
<organism evidence="2 3">
    <name type="scientific">Streptacidiphilus jiangxiensis</name>
    <dbReference type="NCBI Taxonomy" id="235985"/>
    <lineage>
        <taxon>Bacteria</taxon>
        <taxon>Bacillati</taxon>
        <taxon>Actinomycetota</taxon>
        <taxon>Actinomycetes</taxon>
        <taxon>Kitasatosporales</taxon>
        <taxon>Streptomycetaceae</taxon>
        <taxon>Streptacidiphilus</taxon>
    </lineage>
</organism>
<accession>A0A1H7MSS5</accession>
<sequence length="138" mass="15320">MLKGILRAGVIAATIGLAAAVPVTAGAADRSSGTFFVLKAPGTARAHHRFDVQPEGIDKRARHPWFCLQWREGTHGTWHSYCPPQHIFFDPDGFGTLVTPVEFDKPGTYQLRAVLETVRNHRLVPLDYSNTDTIRVTR</sequence>
<keyword evidence="3" id="KW-1185">Reference proteome</keyword>
<dbReference type="Proteomes" id="UP000183015">
    <property type="component" value="Unassembled WGS sequence"/>
</dbReference>
<evidence type="ECO:0000313" key="2">
    <source>
        <dbReference type="EMBL" id="SEL14416.1"/>
    </source>
</evidence>
<dbReference type="RefSeq" id="WP_042447331.1">
    <property type="nucleotide sequence ID" value="NZ_BBPN01000012.1"/>
</dbReference>
<evidence type="ECO:0000313" key="3">
    <source>
        <dbReference type="Proteomes" id="UP000183015"/>
    </source>
</evidence>
<dbReference type="OrthoDB" id="9886394at2"/>
<dbReference type="AlphaFoldDB" id="A0A1H7MSS5"/>
<dbReference type="EMBL" id="FOAZ01000006">
    <property type="protein sequence ID" value="SEL14416.1"/>
    <property type="molecule type" value="Genomic_DNA"/>
</dbReference>
<reference evidence="3" key="1">
    <citation type="submission" date="2016-10" db="EMBL/GenBank/DDBJ databases">
        <authorList>
            <person name="Varghese N."/>
        </authorList>
    </citation>
    <scope>NUCLEOTIDE SEQUENCE [LARGE SCALE GENOMIC DNA]</scope>
    <source>
        <strain evidence="3">DSM 45096 / BCRC 16803 / CGMCC 4.1857 / CIP 109030 / JCM 12277 / KCTC 19219 / NBRC 100920 / 33214</strain>
    </source>
</reference>
<dbReference type="STRING" id="235985.SAMN05414137_10651"/>
<gene>
    <name evidence="2" type="ORF">SAMN05414137_10651</name>
</gene>
<protein>
    <submittedName>
        <fullName evidence="2">Uncharacterized protein</fullName>
    </submittedName>
</protein>
<feature type="chain" id="PRO_5010314894" evidence="1">
    <location>
        <begin position="28"/>
        <end position="138"/>
    </location>
</feature>
<evidence type="ECO:0000256" key="1">
    <source>
        <dbReference type="SAM" id="SignalP"/>
    </source>
</evidence>
<keyword evidence="1" id="KW-0732">Signal</keyword>